<protein>
    <recommendedName>
        <fullName evidence="1">Conserved hypothetical protein CHP02391 domain-containing protein</fullName>
    </recommendedName>
</protein>
<dbReference type="NCBIfam" id="TIGR02391">
    <property type="entry name" value="hypoth_ymh"/>
    <property type="match status" value="1"/>
</dbReference>
<dbReference type="Proteomes" id="UP000632849">
    <property type="component" value="Unassembled WGS sequence"/>
</dbReference>
<comment type="caution">
    <text evidence="2">The sequence shown here is derived from an EMBL/GenBank/DDBJ whole genome shotgun (WGS) entry which is preliminary data.</text>
</comment>
<feature type="domain" description="Conserved hypothetical protein CHP02391" evidence="1">
    <location>
        <begin position="192"/>
        <end position="315"/>
    </location>
</feature>
<dbReference type="Pfam" id="PF09509">
    <property type="entry name" value="Hypoth_Ymh"/>
    <property type="match status" value="1"/>
</dbReference>
<gene>
    <name evidence="2" type="ORF">GCM10017667_54420</name>
</gene>
<organism evidence="2 3">
    <name type="scientific">Streptomyces filamentosus</name>
    <name type="common">Streptomyces roseosporus</name>
    <dbReference type="NCBI Taxonomy" id="67294"/>
    <lineage>
        <taxon>Bacteria</taxon>
        <taxon>Bacillati</taxon>
        <taxon>Actinomycetota</taxon>
        <taxon>Actinomycetes</taxon>
        <taxon>Kitasatosporales</taxon>
        <taxon>Streptomycetaceae</taxon>
        <taxon>Streptomyces</taxon>
    </lineage>
</organism>
<sequence length="322" mass="34897">MLWSDGEGYLGGDESAGGQGFARIGLFASYGCVILIGWPAQDGPREGCVMTTAKKTFDPWPAATVTAVADVLADTVEGLSGREIGLLLERIGIADADGSNKRERLARALLVRQDRDRASNCVVRFITEAMAPVRYARQPGVFSRRRDDLNEVLVHVGLRVNDAGRLARGTAASTLDEAAQHANSLRAELRRRGTHPRVLAYCTQEILAKNAFHASLEAAKSVFDRLRQLTGEQLDGSRLVDAVLMPGASGVPQVAINTGVTTTERDEQKGFASLIKGLGSMYRNPAAHDPRLSRPVADEELLELLTTLSMVHRRLDTARTQP</sequence>
<evidence type="ECO:0000313" key="3">
    <source>
        <dbReference type="Proteomes" id="UP000632849"/>
    </source>
</evidence>
<reference evidence="2" key="2">
    <citation type="submission" date="2020-09" db="EMBL/GenBank/DDBJ databases">
        <authorList>
            <person name="Sun Q."/>
            <person name="Ohkuma M."/>
        </authorList>
    </citation>
    <scope>NUCLEOTIDE SEQUENCE</scope>
    <source>
        <strain evidence="2">JCM 4122</strain>
    </source>
</reference>
<accession>A0A919EPV6</accession>
<evidence type="ECO:0000259" key="1">
    <source>
        <dbReference type="Pfam" id="PF09509"/>
    </source>
</evidence>
<reference evidence="2" key="1">
    <citation type="journal article" date="2014" name="Int. J. Syst. Evol. Microbiol.">
        <title>Complete genome sequence of Corynebacterium casei LMG S-19264T (=DSM 44701T), isolated from a smear-ripened cheese.</title>
        <authorList>
            <consortium name="US DOE Joint Genome Institute (JGI-PGF)"/>
            <person name="Walter F."/>
            <person name="Albersmeier A."/>
            <person name="Kalinowski J."/>
            <person name="Ruckert C."/>
        </authorList>
    </citation>
    <scope>NUCLEOTIDE SEQUENCE</scope>
    <source>
        <strain evidence="2">JCM 4122</strain>
    </source>
</reference>
<dbReference type="AlphaFoldDB" id="A0A919EPV6"/>
<dbReference type="InterPro" id="IPR012654">
    <property type="entry name" value="CHP02391"/>
</dbReference>
<keyword evidence="3" id="KW-1185">Reference proteome</keyword>
<evidence type="ECO:0000313" key="2">
    <source>
        <dbReference type="EMBL" id="GHG13586.1"/>
    </source>
</evidence>
<name>A0A919EPV6_STRFL</name>
<proteinExistence type="predicted"/>
<dbReference type="EMBL" id="BNBE01000002">
    <property type="protein sequence ID" value="GHG13586.1"/>
    <property type="molecule type" value="Genomic_DNA"/>
</dbReference>